<evidence type="ECO:0000256" key="8">
    <source>
        <dbReference type="SAM" id="MobiDB-lite"/>
    </source>
</evidence>
<dbReference type="GO" id="GO:0005886">
    <property type="term" value="C:plasma membrane"/>
    <property type="evidence" value="ECO:0007669"/>
    <property type="project" value="UniProtKB-SubCell"/>
</dbReference>
<keyword evidence="3 7" id="KW-0547">Nucleotide-binding</keyword>
<dbReference type="OrthoDB" id="3349449at2759"/>
<evidence type="ECO:0000313" key="11">
    <source>
        <dbReference type="Proteomes" id="UP000070544"/>
    </source>
</evidence>
<dbReference type="GO" id="GO:0000329">
    <property type="term" value="C:fungal-type vacuole membrane"/>
    <property type="evidence" value="ECO:0007669"/>
    <property type="project" value="TreeGrafter"/>
</dbReference>
<keyword evidence="1 7" id="KW-1003">Cell membrane</keyword>
<dbReference type="GO" id="GO:0007032">
    <property type="term" value="P:endosome organization"/>
    <property type="evidence" value="ECO:0007669"/>
    <property type="project" value="TreeGrafter"/>
</dbReference>
<evidence type="ECO:0000256" key="1">
    <source>
        <dbReference type="ARBA" id="ARBA00022475"/>
    </source>
</evidence>
<dbReference type="GO" id="GO:0005768">
    <property type="term" value="C:endosome"/>
    <property type="evidence" value="ECO:0007669"/>
    <property type="project" value="UniProtKB-UniRule"/>
</dbReference>
<dbReference type="GO" id="GO:0005802">
    <property type="term" value="C:trans-Golgi network"/>
    <property type="evidence" value="ECO:0007669"/>
    <property type="project" value="TreeGrafter"/>
</dbReference>
<keyword evidence="4 7" id="KW-0418">Kinase</keyword>
<dbReference type="AlphaFoldDB" id="A0A139A294"/>
<comment type="similarity">
    <text evidence="7">Belongs to the PI3/PI4-kinase family.</text>
</comment>
<feature type="domain" description="PI3K/PI4K catalytic" evidence="9">
    <location>
        <begin position="246"/>
        <end position="685"/>
    </location>
</feature>
<dbReference type="PANTHER" id="PTHR12865">
    <property type="entry name" value="PHOSPHATIDYLINOSITOL 4-KINASE TYPE-II"/>
    <property type="match status" value="1"/>
</dbReference>
<dbReference type="STRING" id="1344416.A0A139A294"/>
<comment type="cofactor">
    <cofactor evidence="7">
        <name>Mg(2+)</name>
        <dbReference type="ChEBI" id="CHEBI:18420"/>
    </cofactor>
    <cofactor evidence="7">
        <name>Mn(2+)</name>
        <dbReference type="ChEBI" id="CHEBI:29035"/>
    </cofactor>
</comment>
<dbReference type="Pfam" id="PF00454">
    <property type="entry name" value="PI3_PI4_kinase"/>
    <property type="match status" value="2"/>
</dbReference>
<dbReference type="PROSITE" id="PS50290">
    <property type="entry name" value="PI3_4_KINASE_3"/>
    <property type="match status" value="1"/>
</dbReference>
<name>A0A139A294_GONPJ</name>
<feature type="region of interest" description="Disordered" evidence="8">
    <location>
        <begin position="503"/>
        <end position="553"/>
    </location>
</feature>
<dbReference type="GO" id="GO:0004430">
    <property type="term" value="F:1-phosphatidylinositol 4-kinase activity"/>
    <property type="evidence" value="ECO:0007669"/>
    <property type="project" value="UniProtKB-UniRule"/>
</dbReference>
<keyword evidence="5 7" id="KW-0067">ATP-binding</keyword>
<proteinExistence type="inferred from homology"/>
<accession>A0A139A294</accession>
<keyword evidence="2 7" id="KW-0808">Transferase</keyword>
<comment type="catalytic activity">
    <reaction evidence="7">
        <text>a 1,2-diacyl-sn-glycero-3-phospho-(1D-myo-inositol) + ATP = a 1,2-diacyl-sn-glycero-3-phospho-(1D-myo-inositol 4-phosphate) + ADP + H(+)</text>
        <dbReference type="Rhea" id="RHEA:19877"/>
        <dbReference type="ChEBI" id="CHEBI:15378"/>
        <dbReference type="ChEBI" id="CHEBI:30616"/>
        <dbReference type="ChEBI" id="CHEBI:57880"/>
        <dbReference type="ChEBI" id="CHEBI:58178"/>
        <dbReference type="ChEBI" id="CHEBI:456216"/>
        <dbReference type="EC" id="2.7.1.67"/>
    </reaction>
</comment>
<evidence type="ECO:0000256" key="3">
    <source>
        <dbReference type="ARBA" id="ARBA00022741"/>
    </source>
</evidence>
<dbReference type="GO" id="GO:0046854">
    <property type="term" value="P:phosphatidylinositol phosphate biosynthetic process"/>
    <property type="evidence" value="ECO:0007669"/>
    <property type="project" value="UniProtKB-UniRule"/>
</dbReference>
<feature type="region of interest" description="Disordered" evidence="8">
    <location>
        <begin position="437"/>
        <end position="465"/>
    </location>
</feature>
<sequence>MLAAEDIAPLYTTWGENGHDDTTGVLLTADPLQEDQNLSPEAHSAHLEIPGSSTRFDHPPIVRAPPQRHSHIPSGNDLRAIDPSFSSAPSSTQAGPELLPRRSHVGARHRSRSEPFPGIGVMTAAGTDGTKIASNKVAELNAVDLERELRREARDSGFDGTPPLMPRSRSYQPAWTRDFRQNITRRFSQLQTYLNRQKSRRTPYSHLTTLEPPPATSQNPISPITSVSTAEFARTIQSSVRAISSGIQPELIVKGSSGSYFVKGESGATVGVYKPRDEEPYGAMNPKWTKWLHRNLLPCCFGRNCLIPNLGYVSEAAASFVDRKMGLNIVPRTEIVSLSSPAFHYSQFDRATHNSGTIPLPLKTGSFQLFVRGFKDSGTFFREGYERAAMEDPTASTTLGCRPPGSSASLASSWAATSRQTSRYSLASFEGAPIMEQGDAGGQSRIVSPHGEGGPSKSSGHPMGWSERTQREFQLQFERLVVLDYLIRNTDRGMDNWLVRYDPTDEDEEVQSRTSDATGENVLPPSEPVEEAPRADQETTVQMSATEQSSPSGSVLIKVEEPEARTPVEPTIRIAAIDNGLAFPHKHPDQWRSYPYGWAFLPIARVPFSQNTRELVLPLLTNEAWWSDLFEGLEQLFRVDPGFDEGMWRRQKAVMRGQGYNLVEILRRSEVASAPGNAEAGSPWALVRRPNVMVYEEHCYVWVPGDIPEGVVGFSAPPTPSHEAEGRMRRRIRTVRQRFEALTRQPCFTWC</sequence>
<comment type="subcellular location">
    <subcellularLocation>
        <location evidence="7">Cell membrane</location>
        <topology evidence="7">Peripheral membrane protein</topology>
    </subcellularLocation>
    <subcellularLocation>
        <location evidence="7">Vacuole membrane</location>
        <topology evidence="7">Peripheral membrane protein</topology>
    </subcellularLocation>
</comment>
<evidence type="ECO:0000256" key="6">
    <source>
        <dbReference type="ARBA" id="ARBA00023136"/>
    </source>
</evidence>
<feature type="compositionally biased region" description="Polar residues" evidence="8">
    <location>
        <begin position="538"/>
        <end position="553"/>
    </location>
</feature>
<evidence type="ECO:0000256" key="7">
    <source>
        <dbReference type="RuleBase" id="RU367084"/>
    </source>
</evidence>
<evidence type="ECO:0000256" key="5">
    <source>
        <dbReference type="ARBA" id="ARBA00022840"/>
    </source>
</evidence>
<evidence type="ECO:0000313" key="10">
    <source>
        <dbReference type="EMBL" id="KXS10897.1"/>
    </source>
</evidence>
<gene>
    <name evidence="10" type="ORF">M427DRAFT_47675</name>
</gene>
<dbReference type="InterPro" id="IPR039756">
    <property type="entry name" value="Lsb6/PI4K2"/>
</dbReference>
<evidence type="ECO:0000256" key="4">
    <source>
        <dbReference type="ARBA" id="ARBA00022777"/>
    </source>
</evidence>
<dbReference type="GO" id="GO:0005524">
    <property type="term" value="F:ATP binding"/>
    <property type="evidence" value="ECO:0007669"/>
    <property type="project" value="UniProtKB-UniRule"/>
</dbReference>
<dbReference type="PANTHER" id="PTHR12865:SF1">
    <property type="entry name" value="PHOSPHATIDYLINOSITOL 4-KINASE TYPE 2"/>
    <property type="match status" value="1"/>
</dbReference>
<dbReference type="EC" id="2.7.1.67" evidence="7"/>
<keyword evidence="6" id="KW-0472">Membrane</keyword>
<reference evidence="10 11" key="1">
    <citation type="journal article" date="2015" name="Genome Biol. Evol.">
        <title>Phylogenomic analyses indicate that early fungi evolved digesting cell walls of algal ancestors of land plants.</title>
        <authorList>
            <person name="Chang Y."/>
            <person name="Wang S."/>
            <person name="Sekimoto S."/>
            <person name="Aerts A.L."/>
            <person name="Choi C."/>
            <person name="Clum A."/>
            <person name="LaButti K.M."/>
            <person name="Lindquist E.A."/>
            <person name="Yee Ngan C."/>
            <person name="Ohm R.A."/>
            <person name="Salamov A.A."/>
            <person name="Grigoriev I.V."/>
            <person name="Spatafora J.W."/>
            <person name="Berbee M.L."/>
        </authorList>
    </citation>
    <scope>NUCLEOTIDE SEQUENCE [LARGE SCALE GENOMIC DNA]</scope>
    <source>
        <strain evidence="10 11">JEL478</strain>
    </source>
</reference>
<evidence type="ECO:0000256" key="2">
    <source>
        <dbReference type="ARBA" id="ARBA00022679"/>
    </source>
</evidence>
<evidence type="ECO:0000259" key="9">
    <source>
        <dbReference type="PROSITE" id="PS50290"/>
    </source>
</evidence>
<dbReference type="InterPro" id="IPR000403">
    <property type="entry name" value="PI3/4_kinase_cat_dom"/>
</dbReference>
<dbReference type="EMBL" id="KQ965812">
    <property type="protein sequence ID" value="KXS10897.1"/>
    <property type="molecule type" value="Genomic_DNA"/>
</dbReference>
<organism evidence="10 11">
    <name type="scientific">Gonapodya prolifera (strain JEL478)</name>
    <name type="common">Monoblepharis prolifera</name>
    <dbReference type="NCBI Taxonomy" id="1344416"/>
    <lineage>
        <taxon>Eukaryota</taxon>
        <taxon>Fungi</taxon>
        <taxon>Fungi incertae sedis</taxon>
        <taxon>Chytridiomycota</taxon>
        <taxon>Chytridiomycota incertae sedis</taxon>
        <taxon>Monoblepharidomycetes</taxon>
        <taxon>Monoblepharidales</taxon>
        <taxon>Gonapodyaceae</taxon>
        <taxon>Gonapodya</taxon>
    </lineage>
</organism>
<keyword evidence="11" id="KW-1185">Reference proteome</keyword>
<feature type="region of interest" description="Disordered" evidence="8">
    <location>
        <begin position="198"/>
        <end position="221"/>
    </location>
</feature>
<protein>
    <recommendedName>
        <fullName evidence="7">Phosphatidylinositol 4-kinase</fullName>
        <ecNumber evidence="7">2.7.1.67</ecNumber>
    </recommendedName>
</protein>
<dbReference type="Proteomes" id="UP000070544">
    <property type="component" value="Unassembled WGS sequence"/>
</dbReference>
<dbReference type="OMA" id="DRATHNS"/>
<dbReference type="GO" id="GO:0007030">
    <property type="term" value="P:Golgi organization"/>
    <property type="evidence" value="ECO:0007669"/>
    <property type="project" value="TreeGrafter"/>
</dbReference>